<dbReference type="EMBL" id="JAVLET010000002">
    <property type="protein sequence ID" value="KAL0473519.1"/>
    <property type="molecule type" value="Genomic_DNA"/>
</dbReference>
<feature type="region of interest" description="Disordered" evidence="1">
    <location>
        <begin position="15"/>
        <end position="51"/>
    </location>
</feature>
<keyword evidence="3" id="KW-1185">Reference proteome</keyword>
<sequence>MASFSQEDPFFNFFFTPAPTSSARNARNGGSSVTRSRSPSPFPPLPPTSTATPSLVRALMYSTSTPMSMMPSSKETLISKSPILSALRSPVGTASGRHRSSISSTTSSIVTTSDAAVVEVRVTTKPTEEATIEELLARPPPKHSLSYYVKNARDRRMPVVDPEEEKMRFEKAKAELLAAKAAFDLKI</sequence>
<name>A0ABR3DLH2_NEUIN</name>
<organism evidence="2 3">
    <name type="scientific">Neurospora intermedia</name>
    <dbReference type="NCBI Taxonomy" id="5142"/>
    <lineage>
        <taxon>Eukaryota</taxon>
        <taxon>Fungi</taxon>
        <taxon>Dikarya</taxon>
        <taxon>Ascomycota</taxon>
        <taxon>Pezizomycotina</taxon>
        <taxon>Sordariomycetes</taxon>
        <taxon>Sordariomycetidae</taxon>
        <taxon>Sordariales</taxon>
        <taxon>Sordariaceae</taxon>
        <taxon>Neurospora</taxon>
    </lineage>
</organism>
<protein>
    <submittedName>
        <fullName evidence="2">Uncharacterized protein</fullName>
    </submittedName>
</protein>
<evidence type="ECO:0000256" key="1">
    <source>
        <dbReference type="SAM" id="MobiDB-lite"/>
    </source>
</evidence>
<dbReference type="Proteomes" id="UP001451303">
    <property type="component" value="Unassembled WGS sequence"/>
</dbReference>
<evidence type="ECO:0000313" key="2">
    <source>
        <dbReference type="EMBL" id="KAL0473519.1"/>
    </source>
</evidence>
<evidence type="ECO:0000313" key="3">
    <source>
        <dbReference type="Proteomes" id="UP001451303"/>
    </source>
</evidence>
<reference evidence="2 3" key="1">
    <citation type="submission" date="2023-09" db="EMBL/GenBank/DDBJ databases">
        <title>Multi-omics analysis of a traditional fermented food reveals byproduct-associated fungal strains for waste-to-food upcycling.</title>
        <authorList>
            <consortium name="Lawrence Berkeley National Laboratory"/>
            <person name="Rekdal V.M."/>
            <person name="Villalobos-Escobedo J.M."/>
            <person name="Rodriguez-Valeron N."/>
            <person name="Garcia M.O."/>
            <person name="Vasquez D.P."/>
            <person name="Damayanti I."/>
            <person name="Sorensen P.M."/>
            <person name="Baidoo E.E."/>
            <person name="De Carvalho A.C."/>
            <person name="Riley R."/>
            <person name="Lipzen A."/>
            <person name="He G."/>
            <person name="Yan M."/>
            <person name="Haridas S."/>
            <person name="Daum C."/>
            <person name="Yoshinaga Y."/>
            <person name="Ng V."/>
            <person name="Grigoriev I.V."/>
            <person name="Munk R."/>
            <person name="Nuraida L."/>
            <person name="Wijaya C.H."/>
            <person name="Morales P.-C."/>
            <person name="Keasling J.D."/>
        </authorList>
    </citation>
    <scope>NUCLEOTIDE SEQUENCE [LARGE SCALE GENOMIC DNA]</scope>
    <source>
        <strain evidence="2 3">FGSC 2613</strain>
    </source>
</reference>
<accession>A0ABR3DLH2</accession>
<feature type="compositionally biased region" description="Polar residues" evidence="1">
    <location>
        <begin position="18"/>
        <end position="30"/>
    </location>
</feature>
<proteinExistence type="predicted"/>
<comment type="caution">
    <text evidence="2">The sequence shown here is derived from an EMBL/GenBank/DDBJ whole genome shotgun (WGS) entry which is preliminary data.</text>
</comment>
<gene>
    <name evidence="2" type="ORF">QR685DRAFT_177909</name>
</gene>